<dbReference type="GO" id="GO:0005524">
    <property type="term" value="F:ATP binding"/>
    <property type="evidence" value="ECO:0007669"/>
    <property type="project" value="UniProtKB-KW"/>
</dbReference>
<dbReference type="PROSITE" id="PS50893">
    <property type="entry name" value="ABC_TRANSPORTER_2"/>
    <property type="match status" value="1"/>
</dbReference>
<dbReference type="SUPFAM" id="SSF52540">
    <property type="entry name" value="P-loop containing nucleoside triphosphate hydrolases"/>
    <property type="match status" value="1"/>
</dbReference>
<feature type="domain" description="ABC transporter" evidence="3">
    <location>
        <begin position="5"/>
        <end position="213"/>
    </location>
</feature>
<dbReference type="Gene3D" id="3.40.50.300">
    <property type="entry name" value="P-loop containing nucleotide triphosphate hydrolases"/>
    <property type="match status" value="1"/>
</dbReference>
<accession>A0A1I5EGP5</accession>
<reference evidence="4 5" key="1">
    <citation type="submission" date="2016-10" db="EMBL/GenBank/DDBJ databases">
        <authorList>
            <person name="de Groot N.N."/>
        </authorList>
    </citation>
    <scope>NUCLEOTIDE SEQUENCE [LARGE SCALE GENOMIC DNA]</scope>
    <source>
        <strain evidence="4 5">ML2</strain>
    </source>
</reference>
<evidence type="ECO:0000256" key="1">
    <source>
        <dbReference type="ARBA" id="ARBA00022741"/>
    </source>
</evidence>
<protein>
    <submittedName>
        <fullName evidence="4">Putative ABC transport system ATP-binding protein</fullName>
    </submittedName>
</protein>
<dbReference type="InterPro" id="IPR017871">
    <property type="entry name" value="ABC_transporter-like_CS"/>
</dbReference>
<keyword evidence="5" id="KW-1185">Reference proteome</keyword>
<dbReference type="SMART" id="SM00382">
    <property type="entry name" value="AAA"/>
    <property type="match status" value="1"/>
</dbReference>
<evidence type="ECO:0000256" key="2">
    <source>
        <dbReference type="ARBA" id="ARBA00022840"/>
    </source>
</evidence>
<dbReference type="eggNOG" id="COG1136">
    <property type="taxonomic scope" value="Bacteria"/>
</dbReference>
<dbReference type="AlphaFoldDB" id="A0A1I5EGP5"/>
<name>A0A1I5EGP5_9CLOT</name>
<dbReference type="InterPro" id="IPR003593">
    <property type="entry name" value="AAA+_ATPase"/>
</dbReference>
<dbReference type="GO" id="GO:0016887">
    <property type="term" value="F:ATP hydrolysis activity"/>
    <property type="evidence" value="ECO:0007669"/>
    <property type="project" value="InterPro"/>
</dbReference>
<dbReference type="InterPro" id="IPR003439">
    <property type="entry name" value="ABC_transporter-like_ATP-bd"/>
</dbReference>
<dbReference type="Proteomes" id="UP000181899">
    <property type="component" value="Unassembled WGS sequence"/>
</dbReference>
<dbReference type="InterPro" id="IPR027417">
    <property type="entry name" value="P-loop_NTPase"/>
</dbReference>
<evidence type="ECO:0000313" key="4">
    <source>
        <dbReference type="EMBL" id="SFO10712.1"/>
    </source>
</evidence>
<dbReference type="RefSeq" id="WP_074912939.1">
    <property type="nucleotide sequence ID" value="NZ_FOVK01000016.1"/>
</dbReference>
<evidence type="ECO:0000259" key="3">
    <source>
        <dbReference type="PROSITE" id="PS50893"/>
    </source>
</evidence>
<evidence type="ECO:0000313" key="5">
    <source>
        <dbReference type="Proteomes" id="UP000181899"/>
    </source>
</evidence>
<keyword evidence="1" id="KW-0547">Nucleotide-binding</keyword>
<dbReference type="PANTHER" id="PTHR42798:SF4">
    <property type="entry name" value="ABC TRANSPORTER DOMAIN-CONTAINING PROTEIN"/>
    <property type="match status" value="1"/>
</dbReference>
<keyword evidence="2 4" id="KW-0067">ATP-binding</keyword>
<dbReference type="Pfam" id="PF00005">
    <property type="entry name" value="ABC_tran"/>
    <property type="match status" value="1"/>
</dbReference>
<dbReference type="OrthoDB" id="9802264at2"/>
<dbReference type="PROSITE" id="PS00211">
    <property type="entry name" value="ABC_TRANSPORTER_1"/>
    <property type="match status" value="1"/>
</dbReference>
<sequence length="214" mass="23537">MENVISIQGLEKNFGKKTVFSGFSLEIPEGSFTVISGASGSGKSTLLNIIGLLEKKGKGEMVHFGQKNIMPFSTKATNLLKDKIGYLFQNYALVDNATVEYNLKLAMEGHDTSKENNRVKEVLEAVGLAGFEKKKVYQCSGGEQQRVAIARLMLKPCELILADEPTGSLDHENKMKVVDLLKGFQRAGKTVVLVTHDEDLMHLGEPLIRIDQVP</sequence>
<gene>
    <name evidence="4" type="ORF">SAMN04488695_11634</name>
</gene>
<proteinExistence type="predicted"/>
<dbReference type="PANTHER" id="PTHR42798">
    <property type="entry name" value="LIPOPROTEIN-RELEASING SYSTEM ATP-BINDING PROTEIN LOLD"/>
    <property type="match status" value="1"/>
</dbReference>
<dbReference type="EMBL" id="FOVK01000016">
    <property type="protein sequence ID" value="SFO10712.1"/>
    <property type="molecule type" value="Genomic_DNA"/>
</dbReference>
<organism evidence="4 5">
    <name type="scientific">Proteiniclasticum ruminis</name>
    <dbReference type="NCBI Taxonomy" id="398199"/>
    <lineage>
        <taxon>Bacteria</taxon>
        <taxon>Bacillati</taxon>
        <taxon>Bacillota</taxon>
        <taxon>Clostridia</taxon>
        <taxon>Eubacteriales</taxon>
        <taxon>Clostridiaceae</taxon>
        <taxon>Proteiniclasticum</taxon>
    </lineage>
</organism>
<dbReference type="STRING" id="398199.SAMN05421804_10954"/>